<dbReference type="InterPro" id="IPR025048">
    <property type="entry name" value="DUF3987"/>
</dbReference>
<dbReference type="RefSeq" id="WP_215863568.1">
    <property type="nucleotide sequence ID" value="NZ_JABELD010000052.1"/>
</dbReference>
<name>A0ABS5ZPS0_9PROT</name>
<dbReference type="EMBL" id="JABELD010000052">
    <property type="protein sequence ID" value="MBU2738596.1"/>
    <property type="molecule type" value="Genomic_DNA"/>
</dbReference>
<gene>
    <name evidence="2" type="ORF">HJG40_07275</name>
</gene>
<protein>
    <submittedName>
        <fullName evidence="2">DUF3987 domain-containing protein</fullName>
    </submittedName>
</protein>
<evidence type="ECO:0000256" key="1">
    <source>
        <dbReference type="SAM" id="Coils"/>
    </source>
</evidence>
<evidence type="ECO:0000313" key="3">
    <source>
        <dbReference type="Proteomes" id="UP001197028"/>
    </source>
</evidence>
<proteinExistence type="predicted"/>
<keyword evidence="1" id="KW-0175">Coiled coil</keyword>
<accession>A0ABS5ZPS0</accession>
<dbReference type="Proteomes" id="UP001197028">
    <property type="component" value="Unassembled WGS sequence"/>
</dbReference>
<comment type="caution">
    <text evidence="2">The sequence shown here is derived from an EMBL/GenBank/DDBJ whole genome shotgun (WGS) entry which is preliminary data.</text>
</comment>
<keyword evidence="3" id="KW-1185">Reference proteome</keyword>
<feature type="coiled-coil region" evidence="1">
    <location>
        <begin position="4"/>
        <end position="31"/>
    </location>
</feature>
<evidence type="ECO:0000313" key="2">
    <source>
        <dbReference type="EMBL" id="MBU2738596.1"/>
    </source>
</evidence>
<sequence>MLIRNNYDARHIRWEKKLKVLENKMREAIKSDSPDVGSIEGIIASHLSEKPTRSNSTKKIISDVTLTGLRDALVEADGDSLLMLNSDSARVFRETLLKFGPEFCSAWSGESFRIVKNRVSISSPNPRLSMLLMVQPSMVEGYFDDDHEFRTSGLAARFITYFPDPLIGQKSSIPRNTSDYYLITIDGWYKSIRNLLNSNRLRQISCGNSEKELMKLSEESVRFLKSEFDKIDRLLAIDSNEFSGIDDVAHRMLEQSCKIAALYELFDDPESREIKPHHIEMAYNMVLAHARSFKRICNPDKPKKSDIIKSNKILQFLCSGKYNEQVFLPNQPFHVYGTRLEVYQRCGPIRKKSEYEEPLRMLEVDGIIAIIECPVFILNRHGLRKFIVVKDQSLLPKSIQNWPHLPMPTFL</sequence>
<reference evidence="2 3" key="1">
    <citation type="journal article" date="2021" name="ISME J.">
        <title>Genomic evolution of the class Acidithiobacillia: deep-branching Proteobacteria living in extreme acidic conditions.</title>
        <authorList>
            <person name="Moya-Beltran A."/>
            <person name="Beard S."/>
            <person name="Rojas-Villalobos C."/>
            <person name="Issotta F."/>
            <person name="Gallardo Y."/>
            <person name="Ulloa R."/>
            <person name="Giaveno A."/>
            <person name="Degli Esposti M."/>
            <person name="Johnson D.B."/>
            <person name="Quatrini R."/>
        </authorList>
    </citation>
    <scope>NUCLEOTIDE SEQUENCE [LARGE SCALE GENOMIC DNA]</scope>
    <source>
        <strain evidence="2 3">ATCC 19703</strain>
    </source>
</reference>
<dbReference type="Pfam" id="PF13148">
    <property type="entry name" value="DUF3987"/>
    <property type="match status" value="1"/>
</dbReference>
<organism evidence="2 3">
    <name type="scientific">Acidithiobacillus concretivorus</name>
    <dbReference type="NCBI Taxonomy" id="3063952"/>
    <lineage>
        <taxon>Bacteria</taxon>
        <taxon>Pseudomonadati</taxon>
        <taxon>Pseudomonadota</taxon>
        <taxon>Acidithiobacillia</taxon>
        <taxon>Acidithiobacillales</taxon>
        <taxon>Acidithiobacillaceae</taxon>
        <taxon>Acidithiobacillus</taxon>
    </lineage>
</organism>